<proteinExistence type="predicted"/>
<name>A0A1R3HMG1_9ROSI</name>
<keyword evidence="3" id="KW-1185">Reference proteome</keyword>
<sequence>MARPQGEVAGLARVSAGEGNGHGLRNVASRSSYGQTDLARL</sequence>
<feature type="region of interest" description="Disordered" evidence="1">
    <location>
        <begin position="1"/>
        <end position="41"/>
    </location>
</feature>
<accession>A0A1R3HMG1</accession>
<dbReference type="AlphaFoldDB" id="A0A1R3HMG1"/>
<reference evidence="3" key="1">
    <citation type="submission" date="2013-09" db="EMBL/GenBank/DDBJ databases">
        <title>Corchorus olitorius genome sequencing.</title>
        <authorList>
            <person name="Alam M."/>
            <person name="Haque M.S."/>
            <person name="Islam M.S."/>
            <person name="Emdad E.M."/>
            <person name="Islam M.M."/>
            <person name="Ahmed B."/>
            <person name="Halim A."/>
            <person name="Hossen Q.M.M."/>
            <person name="Hossain M.Z."/>
            <person name="Ahmed R."/>
            <person name="Khan M.M."/>
            <person name="Islam R."/>
            <person name="Rashid M.M."/>
            <person name="Khan S.A."/>
            <person name="Rahman M.S."/>
            <person name="Alam M."/>
            <person name="Yahiya A.S."/>
            <person name="Khan M.S."/>
            <person name="Azam M.S."/>
            <person name="Haque T."/>
            <person name="Lashkar M.Z.H."/>
            <person name="Akhand A.I."/>
            <person name="Morshed G."/>
            <person name="Roy S."/>
            <person name="Uddin K.S."/>
            <person name="Rabeya T."/>
            <person name="Hossain A.S."/>
            <person name="Chowdhury A."/>
            <person name="Snigdha A.R."/>
            <person name="Mortoza M.S."/>
            <person name="Matin S.A."/>
            <person name="Hoque S.M.E."/>
            <person name="Islam M.K."/>
            <person name="Roy D.K."/>
            <person name="Haider R."/>
            <person name="Moosa M.M."/>
            <person name="Elias S.M."/>
            <person name="Hasan A.M."/>
            <person name="Jahan S."/>
            <person name="Shafiuddin M."/>
            <person name="Mahmood N."/>
            <person name="Shommy N.S."/>
        </authorList>
    </citation>
    <scope>NUCLEOTIDE SEQUENCE [LARGE SCALE GENOMIC DNA]</scope>
    <source>
        <strain evidence="3">cv. O-4</strain>
    </source>
</reference>
<gene>
    <name evidence="2" type="ORF">COLO4_28229</name>
</gene>
<protein>
    <submittedName>
        <fullName evidence="2">Uncharacterized protein</fullName>
    </submittedName>
</protein>
<organism evidence="2 3">
    <name type="scientific">Corchorus olitorius</name>
    <dbReference type="NCBI Taxonomy" id="93759"/>
    <lineage>
        <taxon>Eukaryota</taxon>
        <taxon>Viridiplantae</taxon>
        <taxon>Streptophyta</taxon>
        <taxon>Embryophyta</taxon>
        <taxon>Tracheophyta</taxon>
        <taxon>Spermatophyta</taxon>
        <taxon>Magnoliopsida</taxon>
        <taxon>eudicotyledons</taxon>
        <taxon>Gunneridae</taxon>
        <taxon>Pentapetalae</taxon>
        <taxon>rosids</taxon>
        <taxon>malvids</taxon>
        <taxon>Malvales</taxon>
        <taxon>Malvaceae</taxon>
        <taxon>Grewioideae</taxon>
        <taxon>Apeibeae</taxon>
        <taxon>Corchorus</taxon>
    </lineage>
</organism>
<comment type="caution">
    <text evidence="2">The sequence shown here is derived from an EMBL/GenBank/DDBJ whole genome shotgun (WGS) entry which is preliminary data.</text>
</comment>
<evidence type="ECO:0000313" key="2">
    <source>
        <dbReference type="EMBL" id="OMO71462.1"/>
    </source>
</evidence>
<dbReference type="EMBL" id="AWUE01019794">
    <property type="protein sequence ID" value="OMO71462.1"/>
    <property type="molecule type" value="Genomic_DNA"/>
</dbReference>
<dbReference type="Proteomes" id="UP000187203">
    <property type="component" value="Unassembled WGS sequence"/>
</dbReference>
<evidence type="ECO:0000256" key="1">
    <source>
        <dbReference type="SAM" id="MobiDB-lite"/>
    </source>
</evidence>
<evidence type="ECO:0000313" key="3">
    <source>
        <dbReference type="Proteomes" id="UP000187203"/>
    </source>
</evidence>